<gene>
    <name evidence="1" type="ORF">CLUP02_07177</name>
</gene>
<dbReference type="AlphaFoldDB" id="A0A9Q8SQM3"/>
<dbReference type="RefSeq" id="XP_049143316.1">
    <property type="nucleotide sequence ID" value="XM_049286173.1"/>
</dbReference>
<dbReference type="Proteomes" id="UP000830671">
    <property type="component" value="Chromosome 4"/>
</dbReference>
<sequence>MGIAKLPPEVIQHIFDQLSTAPSYSHLYWVDASFKSKLSDLEALSRTCRAFRQLVRRNLFSYVWLVKPGHSHLISLIRGWDSRPYCTQHVRRVCIPIHAPEQSPRQQEMRLSDDEVLFIEETLSKMRLAVHPKGWNRGGHFNILAIMVPLLAKSLRELEIEYILSENHRNHDVSNKLLLMEDDVFPNLETLRIKCTPRVGRFPMELVKAISKNAPKLRSLKIQHFDDAWFDGSQTWEKLTDISIWSSLNMQPFIMEIISTPKHLCHFGLDRCVSSVSQMVDMIDALVEHKETLKALSVRFPDRSTGETASLLLHKLCNLETFTTQLQDAGTQDENILRQFPKSLRKLRIVRARDRHHNHSPYRYWLEEHLRRLRKTGKYRNLQVFVCDTWEEKEGEEKLDFDGRDEDSIEKGYLGEAVDWLKAFFDTDINDSECTSVCVLGFQFLIYQSPITPQAFMIEVQGD</sequence>
<dbReference type="InterPro" id="IPR032675">
    <property type="entry name" value="LRR_dom_sf"/>
</dbReference>
<reference evidence="1" key="1">
    <citation type="journal article" date="2021" name="Mol. Plant Microbe Interact.">
        <title>Complete Genome Sequence of the Plant-Pathogenic Fungus Colletotrichum lupini.</title>
        <authorList>
            <person name="Baroncelli R."/>
            <person name="Pensec F."/>
            <person name="Da Lio D."/>
            <person name="Boufleur T."/>
            <person name="Vicente I."/>
            <person name="Sarrocco S."/>
            <person name="Picot A."/>
            <person name="Baraldi E."/>
            <person name="Sukno S."/>
            <person name="Thon M."/>
            <person name="Le Floch G."/>
        </authorList>
    </citation>
    <scope>NUCLEOTIDE SEQUENCE</scope>
    <source>
        <strain evidence="1">IMI 504893</strain>
    </source>
</reference>
<dbReference type="GeneID" id="73341183"/>
<evidence type="ECO:0000313" key="1">
    <source>
        <dbReference type="EMBL" id="UQC81691.1"/>
    </source>
</evidence>
<keyword evidence="2" id="KW-1185">Reference proteome</keyword>
<proteinExistence type="predicted"/>
<dbReference type="EMBL" id="CP019476">
    <property type="protein sequence ID" value="UQC81691.1"/>
    <property type="molecule type" value="Genomic_DNA"/>
</dbReference>
<evidence type="ECO:0008006" key="3">
    <source>
        <dbReference type="Google" id="ProtNLM"/>
    </source>
</evidence>
<dbReference type="CDD" id="cd09917">
    <property type="entry name" value="F-box_SF"/>
    <property type="match status" value="1"/>
</dbReference>
<accession>A0A9Q8SQM3</accession>
<organism evidence="1 2">
    <name type="scientific">Colletotrichum lupini</name>
    <dbReference type="NCBI Taxonomy" id="145971"/>
    <lineage>
        <taxon>Eukaryota</taxon>
        <taxon>Fungi</taxon>
        <taxon>Dikarya</taxon>
        <taxon>Ascomycota</taxon>
        <taxon>Pezizomycotina</taxon>
        <taxon>Sordariomycetes</taxon>
        <taxon>Hypocreomycetidae</taxon>
        <taxon>Glomerellales</taxon>
        <taxon>Glomerellaceae</taxon>
        <taxon>Colletotrichum</taxon>
        <taxon>Colletotrichum acutatum species complex</taxon>
    </lineage>
</organism>
<protein>
    <recommendedName>
        <fullName evidence="3">F-box domain-containing protein</fullName>
    </recommendedName>
</protein>
<dbReference type="SUPFAM" id="SSF52047">
    <property type="entry name" value="RNI-like"/>
    <property type="match status" value="1"/>
</dbReference>
<evidence type="ECO:0000313" key="2">
    <source>
        <dbReference type="Proteomes" id="UP000830671"/>
    </source>
</evidence>
<dbReference type="Gene3D" id="3.80.10.10">
    <property type="entry name" value="Ribonuclease Inhibitor"/>
    <property type="match status" value="1"/>
</dbReference>
<dbReference type="KEGG" id="clup:CLUP02_07177"/>
<name>A0A9Q8SQM3_9PEZI</name>